<comment type="similarity">
    <text evidence="2 8">Belongs to the Casparian strip membrane proteins (CASP) family.</text>
</comment>
<keyword evidence="4 8" id="KW-1003">Cell membrane</keyword>
<evidence type="ECO:0000256" key="6">
    <source>
        <dbReference type="ARBA" id="ARBA00022989"/>
    </source>
</evidence>
<dbReference type="OrthoDB" id="1924823at2759"/>
<reference evidence="11 12" key="1">
    <citation type="journal article" date="2020" name="IScience">
        <title>Genome Sequencing of the Endangered Kingdonia uniflora (Circaeasteraceae, Ranunculales) Reveals Potential Mechanisms of Evolutionary Specialization.</title>
        <authorList>
            <person name="Sun Y."/>
            <person name="Deng T."/>
            <person name="Zhang A."/>
            <person name="Moore M.J."/>
            <person name="Landis J.B."/>
            <person name="Lin N."/>
            <person name="Zhang H."/>
            <person name="Zhang X."/>
            <person name="Huang J."/>
            <person name="Zhang X."/>
            <person name="Sun H."/>
            <person name="Wang H."/>
        </authorList>
    </citation>
    <scope>NUCLEOTIDE SEQUENCE [LARGE SCALE GENOMIC DNA]</scope>
    <source>
        <strain evidence="11">TB1705</strain>
        <tissue evidence="11">Leaf</tissue>
    </source>
</reference>
<evidence type="ECO:0000259" key="10">
    <source>
        <dbReference type="Pfam" id="PF04535"/>
    </source>
</evidence>
<evidence type="ECO:0000256" key="3">
    <source>
        <dbReference type="ARBA" id="ARBA00011489"/>
    </source>
</evidence>
<feature type="region of interest" description="Disordered" evidence="9">
    <location>
        <begin position="1"/>
        <end position="22"/>
    </location>
</feature>
<feature type="transmembrane region" description="Helical" evidence="8">
    <location>
        <begin position="128"/>
        <end position="149"/>
    </location>
</feature>
<name>A0A7J7P4J1_9MAGN</name>
<dbReference type="PANTHER" id="PTHR33573">
    <property type="entry name" value="CASP-LIKE PROTEIN 4A4"/>
    <property type="match status" value="1"/>
</dbReference>
<feature type="transmembrane region" description="Helical" evidence="8">
    <location>
        <begin position="169"/>
        <end position="190"/>
    </location>
</feature>
<protein>
    <recommendedName>
        <fullName evidence="8">CASP-like protein</fullName>
    </recommendedName>
</protein>
<sequence>MTTTEDPKATKPVLSPPPATPVVPPVDVERQAPAFGVSSIVRRWRREDLLKKGSLVLRAVGLLFSVLSFIIMASNRHGDWKNFDKYEEYRYLLCIALLATIYTAAQVIRQMHQFSSGKAMFSQHTSSLVDFFGDQVVAYLLISAASTAVPLTNRMREGSDNIFTDSTAASISMAFFAFVTLALSAMISGFKLANKNYI</sequence>
<keyword evidence="5 8" id="KW-0812">Transmembrane</keyword>
<comment type="caution">
    <text evidence="11">The sequence shown here is derived from an EMBL/GenBank/DDBJ whole genome shotgun (WGS) entry which is preliminary data.</text>
</comment>
<comment type="subcellular location">
    <subcellularLocation>
        <location evidence="1 8">Cell membrane</location>
        <topology evidence="1 8">Multi-pass membrane protein</topology>
    </subcellularLocation>
</comment>
<dbReference type="Proteomes" id="UP000541444">
    <property type="component" value="Unassembled WGS sequence"/>
</dbReference>
<evidence type="ECO:0000256" key="7">
    <source>
        <dbReference type="ARBA" id="ARBA00023136"/>
    </source>
</evidence>
<evidence type="ECO:0000313" key="11">
    <source>
        <dbReference type="EMBL" id="KAF6174088.1"/>
    </source>
</evidence>
<keyword evidence="12" id="KW-1185">Reference proteome</keyword>
<evidence type="ECO:0000256" key="1">
    <source>
        <dbReference type="ARBA" id="ARBA00004651"/>
    </source>
</evidence>
<evidence type="ECO:0000256" key="8">
    <source>
        <dbReference type="RuleBase" id="RU361233"/>
    </source>
</evidence>
<evidence type="ECO:0000256" key="4">
    <source>
        <dbReference type="ARBA" id="ARBA00022475"/>
    </source>
</evidence>
<dbReference type="Pfam" id="PF04535">
    <property type="entry name" value="CASP_dom"/>
    <property type="match status" value="1"/>
</dbReference>
<keyword evidence="7 8" id="KW-0472">Membrane</keyword>
<gene>
    <name evidence="11" type="ORF">GIB67_020270</name>
</gene>
<organism evidence="11 12">
    <name type="scientific">Kingdonia uniflora</name>
    <dbReference type="NCBI Taxonomy" id="39325"/>
    <lineage>
        <taxon>Eukaryota</taxon>
        <taxon>Viridiplantae</taxon>
        <taxon>Streptophyta</taxon>
        <taxon>Embryophyta</taxon>
        <taxon>Tracheophyta</taxon>
        <taxon>Spermatophyta</taxon>
        <taxon>Magnoliopsida</taxon>
        <taxon>Ranunculales</taxon>
        <taxon>Circaeasteraceae</taxon>
        <taxon>Kingdonia</taxon>
    </lineage>
</organism>
<keyword evidence="6 8" id="KW-1133">Transmembrane helix</keyword>
<dbReference type="PANTHER" id="PTHR33573:SF57">
    <property type="entry name" value="CASP-LIKE PROTEIN 4B1"/>
    <property type="match status" value="1"/>
</dbReference>
<feature type="domain" description="Casparian strip membrane protein" evidence="10">
    <location>
        <begin position="50"/>
        <end position="179"/>
    </location>
</feature>
<evidence type="ECO:0000256" key="2">
    <source>
        <dbReference type="ARBA" id="ARBA00007651"/>
    </source>
</evidence>
<dbReference type="InterPro" id="IPR006702">
    <property type="entry name" value="CASP_dom"/>
</dbReference>
<evidence type="ECO:0000313" key="12">
    <source>
        <dbReference type="Proteomes" id="UP000541444"/>
    </source>
</evidence>
<dbReference type="GO" id="GO:0005886">
    <property type="term" value="C:plasma membrane"/>
    <property type="evidence" value="ECO:0007669"/>
    <property type="project" value="UniProtKB-SubCell"/>
</dbReference>
<feature type="transmembrane region" description="Helical" evidence="8">
    <location>
        <begin position="89"/>
        <end position="108"/>
    </location>
</feature>
<comment type="subunit">
    <text evidence="3 8">Homodimer and heterodimers.</text>
</comment>
<dbReference type="AlphaFoldDB" id="A0A7J7P4J1"/>
<accession>A0A7J7P4J1</accession>
<proteinExistence type="inferred from homology"/>
<feature type="transmembrane region" description="Helical" evidence="8">
    <location>
        <begin position="55"/>
        <end position="74"/>
    </location>
</feature>
<evidence type="ECO:0000256" key="5">
    <source>
        <dbReference type="ARBA" id="ARBA00022692"/>
    </source>
</evidence>
<dbReference type="EMBL" id="JACGCM010000304">
    <property type="protein sequence ID" value="KAF6174088.1"/>
    <property type="molecule type" value="Genomic_DNA"/>
</dbReference>
<evidence type="ECO:0000256" key="9">
    <source>
        <dbReference type="SAM" id="MobiDB-lite"/>
    </source>
</evidence>